<comment type="caution">
    <text evidence="3">The sequence shown here is derived from an EMBL/GenBank/DDBJ whole genome shotgun (WGS) entry which is preliminary data.</text>
</comment>
<proteinExistence type="predicted"/>
<organism evidence="3 4">
    <name type="scientific">Ructibacterium gallinarum</name>
    <dbReference type="NCBI Taxonomy" id="2779355"/>
    <lineage>
        <taxon>Bacteria</taxon>
        <taxon>Bacillati</taxon>
        <taxon>Bacillota</taxon>
        <taxon>Clostridia</taxon>
        <taxon>Eubacteriales</taxon>
        <taxon>Oscillospiraceae</taxon>
        <taxon>Ructibacterium</taxon>
    </lineage>
</organism>
<dbReference type="InterPro" id="IPR003156">
    <property type="entry name" value="DHHA1_dom"/>
</dbReference>
<evidence type="ECO:0000313" key="4">
    <source>
        <dbReference type="Proteomes" id="UP000806542"/>
    </source>
</evidence>
<gene>
    <name evidence="3" type="ORF">INF28_10695</name>
</gene>
<feature type="domain" description="DDH" evidence="1">
    <location>
        <begin position="14"/>
        <end position="152"/>
    </location>
</feature>
<dbReference type="InterPro" id="IPR051319">
    <property type="entry name" value="Oligoribo/pAp-PDE_c-di-AMP_PDE"/>
</dbReference>
<name>A0A9D5M1K0_9FIRM</name>
<dbReference type="Pfam" id="PF01368">
    <property type="entry name" value="DHH"/>
    <property type="match status" value="1"/>
</dbReference>
<evidence type="ECO:0000259" key="1">
    <source>
        <dbReference type="Pfam" id="PF01368"/>
    </source>
</evidence>
<dbReference type="PANTHER" id="PTHR47618">
    <property type="entry name" value="BIFUNCTIONAL OLIGORIBONUCLEASE AND PAP PHOSPHATASE NRNA"/>
    <property type="match status" value="1"/>
</dbReference>
<protein>
    <submittedName>
        <fullName evidence="3">DHH family phosphoesterase</fullName>
    </submittedName>
</protein>
<dbReference type="EMBL" id="JADCKB010000027">
    <property type="protein sequence ID" value="MBE5040927.1"/>
    <property type="molecule type" value="Genomic_DNA"/>
</dbReference>
<dbReference type="PANTHER" id="PTHR47618:SF1">
    <property type="entry name" value="BIFUNCTIONAL OLIGORIBONUCLEASE AND PAP PHOSPHATASE NRNA"/>
    <property type="match status" value="1"/>
</dbReference>
<dbReference type="InterPro" id="IPR038763">
    <property type="entry name" value="DHH_sf"/>
</dbReference>
<dbReference type="AlphaFoldDB" id="A0A9D5M1K0"/>
<evidence type="ECO:0000259" key="2">
    <source>
        <dbReference type="Pfam" id="PF02272"/>
    </source>
</evidence>
<dbReference type="RefSeq" id="WP_226393468.1">
    <property type="nucleotide sequence ID" value="NZ_JADCKB010000027.1"/>
</dbReference>
<evidence type="ECO:0000313" key="3">
    <source>
        <dbReference type="EMBL" id="MBE5040927.1"/>
    </source>
</evidence>
<keyword evidence="4" id="KW-1185">Reference proteome</keyword>
<sequence length="315" mass="34073">MFEKMISALCNAEKIGIFTHTNPDGDAMGSAYSLKLVLEGMGKQAAVFLQSHPDSAALHLIFKGADSALDKSECDLLVALDCGDSKRLGEDEAFFLSHANTVAMDHHVTHQPFAKETVVEGISSTCELMLGLYRAMQVPLSGTVARNLYIGMVSDTGNFKYEGLTADTFRAAAALVEAGVDFAEISKKLFDTKTMEYYHLMRIALDRLSLYQDGKIAALYLSEEDFQKAGIEESQAPGIVTLPVSIEGVEAGIYLRRRGSEYKVSLRSAGKVDVAAVAAVMGGGGHVRASGYSVFQTLDPQDIIEDAIEQLQKQL</sequence>
<dbReference type="Gene3D" id="3.90.1640.10">
    <property type="entry name" value="inorganic pyrophosphatase (n-terminal core)"/>
    <property type="match status" value="1"/>
</dbReference>
<dbReference type="Proteomes" id="UP000806542">
    <property type="component" value="Unassembled WGS sequence"/>
</dbReference>
<dbReference type="GO" id="GO:0003676">
    <property type="term" value="F:nucleic acid binding"/>
    <property type="evidence" value="ECO:0007669"/>
    <property type="project" value="InterPro"/>
</dbReference>
<feature type="domain" description="DHHA1" evidence="2">
    <location>
        <begin position="215"/>
        <end position="311"/>
    </location>
</feature>
<reference evidence="3" key="1">
    <citation type="submission" date="2020-10" db="EMBL/GenBank/DDBJ databases">
        <title>ChiBAC.</title>
        <authorList>
            <person name="Zenner C."/>
            <person name="Hitch T.C.A."/>
            <person name="Clavel T."/>
        </authorList>
    </citation>
    <scope>NUCLEOTIDE SEQUENCE</scope>
    <source>
        <strain evidence="3">DSM 107454</strain>
    </source>
</reference>
<dbReference type="Pfam" id="PF02272">
    <property type="entry name" value="DHHA1"/>
    <property type="match status" value="1"/>
</dbReference>
<dbReference type="InterPro" id="IPR001667">
    <property type="entry name" value="DDH_dom"/>
</dbReference>
<dbReference type="Gene3D" id="3.10.310.30">
    <property type="match status" value="1"/>
</dbReference>
<accession>A0A9D5M1K0</accession>
<dbReference type="SUPFAM" id="SSF64182">
    <property type="entry name" value="DHH phosphoesterases"/>
    <property type="match status" value="1"/>
</dbReference>